<dbReference type="PANTHER" id="PTHR37928">
    <property type="entry name" value="CFEM DOMAIN PROTEIN (AFU_ORTHOLOGUE AFUA_6G14090)"/>
    <property type="match status" value="1"/>
</dbReference>
<dbReference type="GeneID" id="36581664"/>
<keyword evidence="8 15" id="KW-0479">Metal-binding</keyword>
<comment type="similarity">
    <text evidence="3">Belongs to the RBT5 family.</text>
</comment>
<evidence type="ECO:0000256" key="3">
    <source>
        <dbReference type="ARBA" id="ARBA00010031"/>
    </source>
</evidence>
<dbReference type="GO" id="GO:0046872">
    <property type="term" value="F:metal ion binding"/>
    <property type="evidence" value="ECO:0007669"/>
    <property type="project" value="UniProtKB-UniRule"/>
</dbReference>
<evidence type="ECO:0000256" key="14">
    <source>
        <dbReference type="ARBA" id="ARBA00023288"/>
    </source>
</evidence>
<feature type="signal peptide" evidence="16">
    <location>
        <begin position="1"/>
        <end position="19"/>
    </location>
</feature>
<dbReference type="InParanoid" id="A0A2J6TWQ2"/>
<keyword evidence="7" id="KW-0336">GPI-anchor</keyword>
<keyword evidence="14" id="KW-0449">Lipoprotein</keyword>
<keyword evidence="10 15" id="KW-0408">Iron</keyword>
<keyword evidence="12 15" id="KW-1015">Disulfide bond</keyword>
<evidence type="ECO:0000256" key="6">
    <source>
        <dbReference type="ARBA" id="ARBA00022617"/>
    </source>
</evidence>
<proteinExistence type="inferred from homology"/>
<dbReference type="GO" id="GO:0005576">
    <property type="term" value="C:extracellular region"/>
    <property type="evidence" value="ECO:0007669"/>
    <property type="project" value="UniProtKB-SubCell"/>
</dbReference>
<evidence type="ECO:0000256" key="12">
    <source>
        <dbReference type="ARBA" id="ARBA00023157"/>
    </source>
</evidence>
<name>A0A2J6TWQ2_9HELO</name>
<evidence type="ECO:0000256" key="2">
    <source>
        <dbReference type="ARBA" id="ARBA00004613"/>
    </source>
</evidence>
<feature type="domain" description="CFEM" evidence="17">
    <location>
        <begin position="1"/>
        <end position="82"/>
    </location>
</feature>
<feature type="disulfide bond" evidence="15">
    <location>
        <begin position="32"/>
        <end position="63"/>
    </location>
</feature>
<evidence type="ECO:0000259" key="17">
    <source>
        <dbReference type="PROSITE" id="PS52012"/>
    </source>
</evidence>
<dbReference type="GO" id="GO:0005886">
    <property type="term" value="C:plasma membrane"/>
    <property type="evidence" value="ECO:0007669"/>
    <property type="project" value="UniProtKB-SubCell"/>
</dbReference>
<reference evidence="18 19" key="1">
    <citation type="submission" date="2016-04" db="EMBL/GenBank/DDBJ databases">
        <title>A degradative enzymes factory behind the ericoid mycorrhizal symbiosis.</title>
        <authorList>
            <consortium name="DOE Joint Genome Institute"/>
            <person name="Martino E."/>
            <person name="Morin E."/>
            <person name="Grelet G."/>
            <person name="Kuo A."/>
            <person name="Kohler A."/>
            <person name="Daghino S."/>
            <person name="Barry K."/>
            <person name="Choi C."/>
            <person name="Cichocki N."/>
            <person name="Clum A."/>
            <person name="Copeland A."/>
            <person name="Hainaut M."/>
            <person name="Haridas S."/>
            <person name="Labutti K."/>
            <person name="Lindquist E."/>
            <person name="Lipzen A."/>
            <person name="Khouja H.-R."/>
            <person name="Murat C."/>
            <person name="Ohm R."/>
            <person name="Olson A."/>
            <person name="Spatafora J."/>
            <person name="Veneault-Fourrey C."/>
            <person name="Henrissat B."/>
            <person name="Grigoriev I."/>
            <person name="Martin F."/>
            <person name="Perotto S."/>
        </authorList>
    </citation>
    <scope>NUCLEOTIDE SEQUENCE [LARGE SCALE GENOMIC DNA]</scope>
    <source>
        <strain evidence="18 19">E</strain>
    </source>
</reference>
<comment type="subcellular location">
    <subcellularLocation>
        <location evidence="1">Cell membrane</location>
        <topology evidence="1">Lipid-anchor</topology>
        <topology evidence="1">GPI-anchor</topology>
    </subcellularLocation>
    <subcellularLocation>
        <location evidence="2">Secreted</location>
    </subcellularLocation>
</comment>
<accession>A0A2J6TWQ2</accession>
<keyword evidence="6 15" id="KW-0349">Heme</keyword>
<evidence type="ECO:0000256" key="4">
    <source>
        <dbReference type="ARBA" id="ARBA00022475"/>
    </source>
</evidence>
<comment type="caution">
    <text evidence="15">Lacks conserved residue(s) required for the propagation of feature annotation.</text>
</comment>
<evidence type="ECO:0000256" key="5">
    <source>
        <dbReference type="ARBA" id="ARBA00022525"/>
    </source>
</evidence>
<dbReference type="PROSITE" id="PS52012">
    <property type="entry name" value="CFEM"/>
    <property type="match status" value="1"/>
</dbReference>
<evidence type="ECO:0000256" key="7">
    <source>
        <dbReference type="ARBA" id="ARBA00022622"/>
    </source>
</evidence>
<dbReference type="RefSeq" id="XP_024744363.1">
    <property type="nucleotide sequence ID" value="XM_024873584.1"/>
</dbReference>
<evidence type="ECO:0000256" key="10">
    <source>
        <dbReference type="ARBA" id="ARBA00023004"/>
    </source>
</evidence>
<evidence type="ECO:0000256" key="11">
    <source>
        <dbReference type="ARBA" id="ARBA00023136"/>
    </source>
</evidence>
<protein>
    <recommendedName>
        <fullName evidence="17">CFEM domain-containing protein</fullName>
    </recommendedName>
</protein>
<evidence type="ECO:0000256" key="13">
    <source>
        <dbReference type="ARBA" id="ARBA00023180"/>
    </source>
</evidence>
<keyword evidence="4" id="KW-1003">Cell membrane</keyword>
<keyword evidence="5" id="KW-0964">Secreted</keyword>
<dbReference type="InterPro" id="IPR051735">
    <property type="entry name" value="CFEM_domain"/>
</dbReference>
<sequence>MQFPTILALLTAAATSVLAQDLSGLPTCAQTCFTDNFANSACTVTDIACLCADTTFFNDVEICVLTACSTDDAVGMFSPFQG</sequence>
<evidence type="ECO:0000256" key="16">
    <source>
        <dbReference type="SAM" id="SignalP"/>
    </source>
</evidence>
<feature type="disulfide bond" evidence="15">
    <location>
        <begin position="42"/>
        <end position="49"/>
    </location>
</feature>
<dbReference type="EMBL" id="KZ613740">
    <property type="protein sequence ID" value="PMD67459.1"/>
    <property type="molecule type" value="Genomic_DNA"/>
</dbReference>
<keyword evidence="11" id="KW-0472">Membrane</keyword>
<evidence type="ECO:0000313" key="19">
    <source>
        <dbReference type="Proteomes" id="UP000235371"/>
    </source>
</evidence>
<gene>
    <name evidence="18" type="ORF">K444DRAFT_515287</name>
</gene>
<feature type="binding site" description="axial binding residue" evidence="15">
    <location>
        <position position="46"/>
    </location>
    <ligand>
        <name>heme</name>
        <dbReference type="ChEBI" id="CHEBI:30413"/>
    </ligand>
    <ligandPart>
        <name>Fe</name>
        <dbReference type="ChEBI" id="CHEBI:18248"/>
    </ligandPart>
</feature>
<feature type="chain" id="PRO_5014433248" description="CFEM domain-containing protein" evidence="16">
    <location>
        <begin position="20"/>
        <end position="82"/>
    </location>
</feature>
<dbReference type="InterPro" id="IPR008427">
    <property type="entry name" value="Extracellular_membr_CFEM_dom"/>
</dbReference>
<keyword evidence="19" id="KW-1185">Reference proteome</keyword>
<dbReference type="STRING" id="1095630.A0A2J6TWQ2"/>
<evidence type="ECO:0000256" key="8">
    <source>
        <dbReference type="ARBA" id="ARBA00022723"/>
    </source>
</evidence>
<dbReference type="AlphaFoldDB" id="A0A2J6TWQ2"/>
<dbReference type="Proteomes" id="UP000235371">
    <property type="component" value="Unassembled WGS sequence"/>
</dbReference>
<keyword evidence="9 16" id="KW-0732">Signal</keyword>
<dbReference type="OrthoDB" id="3065412at2759"/>
<feature type="disulfide bond" evidence="15">
    <location>
        <begin position="28"/>
        <end position="68"/>
    </location>
</feature>
<evidence type="ECO:0000256" key="9">
    <source>
        <dbReference type="ARBA" id="ARBA00022729"/>
    </source>
</evidence>
<dbReference type="PANTHER" id="PTHR37928:SF1">
    <property type="entry name" value="CFEM DOMAIN PROTEIN (AFU_ORTHOLOGUE AFUA_6G14090)"/>
    <property type="match status" value="1"/>
</dbReference>
<evidence type="ECO:0000256" key="15">
    <source>
        <dbReference type="PROSITE-ProRule" id="PRU01356"/>
    </source>
</evidence>
<keyword evidence="13" id="KW-0325">Glycoprotein</keyword>
<dbReference type="Pfam" id="PF05730">
    <property type="entry name" value="CFEM"/>
    <property type="match status" value="1"/>
</dbReference>
<evidence type="ECO:0000313" key="18">
    <source>
        <dbReference type="EMBL" id="PMD67459.1"/>
    </source>
</evidence>
<dbReference type="GO" id="GO:0098552">
    <property type="term" value="C:side of membrane"/>
    <property type="evidence" value="ECO:0007669"/>
    <property type="project" value="UniProtKB-KW"/>
</dbReference>
<organism evidence="18 19">
    <name type="scientific">Hyaloscypha bicolor E</name>
    <dbReference type="NCBI Taxonomy" id="1095630"/>
    <lineage>
        <taxon>Eukaryota</taxon>
        <taxon>Fungi</taxon>
        <taxon>Dikarya</taxon>
        <taxon>Ascomycota</taxon>
        <taxon>Pezizomycotina</taxon>
        <taxon>Leotiomycetes</taxon>
        <taxon>Helotiales</taxon>
        <taxon>Hyaloscyphaceae</taxon>
        <taxon>Hyaloscypha</taxon>
        <taxon>Hyaloscypha bicolor</taxon>
    </lineage>
</organism>
<evidence type="ECO:0000256" key="1">
    <source>
        <dbReference type="ARBA" id="ARBA00004609"/>
    </source>
</evidence>